<dbReference type="InterPro" id="IPR050664">
    <property type="entry name" value="Octanoyltrans_LipM/LipL"/>
</dbReference>
<dbReference type="Pfam" id="PF21948">
    <property type="entry name" value="LplA-B_cat"/>
    <property type="match status" value="1"/>
</dbReference>
<gene>
    <name evidence="2" type="ORF">HY912_20500</name>
</gene>
<dbReference type="Proteomes" id="UP000807825">
    <property type="component" value="Unassembled WGS sequence"/>
</dbReference>
<dbReference type="PANTHER" id="PTHR43679:SF2">
    <property type="entry name" value="OCTANOYL-[GCVH]:PROTEIN N-OCTANOYLTRANSFERASE"/>
    <property type="match status" value="1"/>
</dbReference>
<dbReference type="Pfam" id="PF01976">
    <property type="entry name" value="DUF116"/>
    <property type="match status" value="1"/>
</dbReference>
<dbReference type="InterPro" id="IPR004143">
    <property type="entry name" value="BPL_LPL_catalytic"/>
</dbReference>
<dbReference type="InterPro" id="IPR045864">
    <property type="entry name" value="aa-tRNA-synth_II/BPL/LPL"/>
</dbReference>
<evidence type="ECO:0000313" key="3">
    <source>
        <dbReference type="Proteomes" id="UP000807825"/>
    </source>
</evidence>
<name>A0A9D6Z5A4_9BACT</name>
<dbReference type="AlphaFoldDB" id="A0A9D6Z5A4"/>
<accession>A0A9D6Z5A4</accession>
<feature type="domain" description="BPL/LPL catalytic" evidence="1">
    <location>
        <begin position="31"/>
        <end position="224"/>
    </location>
</feature>
<proteinExistence type="predicted"/>
<dbReference type="PANTHER" id="PTHR43679">
    <property type="entry name" value="OCTANOYLTRANSFERASE LIPM-RELATED"/>
    <property type="match status" value="1"/>
</dbReference>
<comment type="caution">
    <text evidence="2">The sequence shown here is derived from an EMBL/GenBank/DDBJ whole genome shotgun (WGS) entry which is preliminary data.</text>
</comment>
<organism evidence="2 3">
    <name type="scientific">Desulfomonile tiedjei</name>
    <dbReference type="NCBI Taxonomy" id="2358"/>
    <lineage>
        <taxon>Bacteria</taxon>
        <taxon>Pseudomonadati</taxon>
        <taxon>Thermodesulfobacteriota</taxon>
        <taxon>Desulfomonilia</taxon>
        <taxon>Desulfomonilales</taxon>
        <taxon>Desulfomonilaceae</taxon>
        <taxon>Desulfomonile</taxon>
    </lineage>
</organism>
<evidence type="ECO:0000313" key="2">
    <source>
        <dbReference type="EMBL" id="MBI5251879.1"/>
    </source>
</evidence>
<protein>
    <submittedName>
        <fullName evidence="2">DUF116 domain-containing protein</fullName>
    </submittedName>
</protein>
<dbReference type="EMBL" id="JACRDE010000536">
    <property type="protein sequence ID" value="MBI5251879.1"/>
    <property type="molecule type" value="Genomic_DNA"/>
</dbReference>
<dbReference type="PROSITE" id="PS51733">
    <property type="entry name" value="BPL_LPL_CATALYTIC"/>
    <property type="match status" value="1"/>
</dbReference>
<evidence type="ECO:0000259" key="1">
    <source>
        <dbReference type="PROSITE" id="PS51733"/>
    </source>
</evidence>
<dbReference type="CDD" id="cd16443">
    <property type="entry name" value="LplA"/>
    <property type="match status" value="1"/>
</dbReference>
<sequence length="525" mass="58139">MKDFRFVDTAQISAAENMALDKIMLEEVAGGSSPPTLRFLQFKPAAALVGYHQDVDLEIRQDYCATNGIDVNRRLTGGGSILFQESALGWEVFGIIGREPFIGSYESILHKICSVAASGISRLGVRANFRPRNDIEIDGKKISGTGGVSLSGGFMFQGTLLVENEVELFLKALRVPVEKLKKREIESLMERICFLSDLVQPVPSLGEIKRAISESFAEALNIRLVPGDLTESEQNRLQEELPYFNGPKWVRSRSRPESEGEPIRSIFQTGAGTLRVHLWVAPGGRRVRQALIVGDFFTIPTRLIHDLEACLVGVPIERTALRMAVLGFFSRYEGSVLGMRPDQVADAVAAAGDRLLLMGSEFTRSEVNDLFLLNLGPSELSLYRPKWLLLPYCSKDPKCEYRKIPGCDQCGGCEIGECFDLARSLGMTPVTVQSFEHLMEVLNTQCSCDEGMYIGSCCEAFYSKHQSEMEQVKARGILVNLDSTTCYDLGKGTRAYKGDFENKTSLNLSLITKTLRHLHGSCGYL</sequence>
<dbReference type="Gene3D" id="3.30.930.10">
    <property type="entry name" value="Bira Bifunctional Protein, Domain 2"/>
    <property type="match status" value="1"/>
</dbReference>
<reference evidence="2" key="1">
    <citation type="submission" date="2020-07" db="EMBL/GenBank/DDBJ databases">
        <title>Huge and variable diversity of episymbiotic CPR bacteria and DPANN archaea in groundwater ecosystems.</title>
        <authorList>
            <person name="He C.Y."/>
            <person name="Keren R."/>
            <person name="Whittaker M."/>
            <person name="Farag I.F."/>
            <person name="Doudna J."/>
            <person name="Cate J.H.D."/>
            <person name="Banfield J.F."/>
        </authorList>
    </citation>
    <scope>NUCLEOTIDE SEQUENCE</scope>
    <source>
        <strain evidence="2">NC_groundwater_1664_Pr3_B-0.1um_52_9</strain>
    </source>
</reference>
<dbReference type="InterPro" id="IPR002829">
    <property type="entry name" value="DUF116"/>
</dbReference>
<dbReference type="SUPFAM" id="SSF55681">
    <property type="entry name" value="Class II aaRS and biotin synthetases"/>
    <property type="match status" value="1"/>
</dbReference>
<dbReference type="Gene3D" id="3.30.390.50">
    <property type="entry name" value="CO dehydrogenase flavoprotein, C-terminal domain"/>
    <property type="match status" value="1"/>
</dbReference>